<protein>
    <submittedName>
        <fullName evidence="1">Uncharacterized protein</fullName>
    </submittedName>
</protein>
<organism evidence="1 2">
    <name type="scientific">Paramecium octaurelia</name>
    <dbReference type="NCBI Taxonomy" id="43137"/>
    <lineage>
        <taxon>Eukaryota</taxon>
        <taxon>Sar</taxon>
        <taxon>Alveolata</taxon>
        <taxon>Ciliophora</taxon>
        <taxon>Intramacronucleata</taxon>
        <taxon>Oligohymenophorea</taxon>
        <taxon>Peniculida</taxon>
        <taxon>Parameciidae</taxon>
        <taxon>Paramecium</taxon>
    </lineage>
</organism>
<dbReference type="EMBL" id="CAJJDP010000052">
    <property type="protein sequence ID" value="CAD8168529.1"/>
    <property type="molecule type" value="Genomic_DNA"/>
</dbReference>
<evidence type="ECO:0000313" key="2">
    <source>
        <dbReference type="Proteomes" id="UP000683925"/>
    </source>
</evidence>
<evidence type="ECO:0000313" key="1">
    <source>
        <dbReference type="EMBL" id="CAD8168529.1"/>
    </source>
</evidence>
<name>A0A8S1UYA9_PAROT</name>
<reference evidence="1" key="1">
    <citation type="submission" date="2021-01" db="EMBL/GenBank/DDBJ databases">
        <authorList>
            <consortium name="Genoscope - CEA"/>
            <person name="William W."/>
        </authorList>
    </citation>
    <scope>NUCLEOTIDE SEQUENCE</scope>
</reference>
<comment type="caution">
    <text evidence="1">The sequence shown here is derived from an EMBL/GenBank/DDBJ whole genome shotgun (WGS) entry which is preliminary data.</text>
</comment>
<dbReference type="AlphaFoldDB" id="A0A8S1UYA9"/>
<dbReference type="OMA" id="ATHKCEL"/>
<dbReference type="Proteomes" id="UP000683925">
    <property type="component" value="Unassembled WGS sequence"/>
</dbReference>
<sequence length="316" mass="37119">MNCIYHIQNPVSFICIATHKCELDRKMCVECQKEHGVDQQQTLPLKKFEEIVKNNFKEFQLDDTSELTKERMKCKSMLSQTESSIKNVLDEISKLFKQTFDRIEQESKSFTNLINDNPNLASISNIELNELVEILQGNILNKFTNQKKLYLDRLERSRFWWEQEVKDFGERLTTVMNEFIQYFSVKPVSLDADHKLVLEKNLLIQELKELKNQMICQEMELDILKFGDTNITLNVKSFSTNLSSTFQMQLKDSVSDLYIKAVQHGIHKGSPQDCCLLVPSKNIKYALTEWNRKLYEIFIPNDYTNKIIKVEFSQSR</sequence>
<dbReference type="OrthoDB" id="10334422at2759"/>
<proteinExistence type="predicted"/>
<gene>
    <name evidence="1" type="ORF">POCTA_138.1.T0520037</name>
</gene>
<keyword evidence="2" id="KW-1185">Reference proteome</keyword>
<accession>A0A8S1UYA9</accession>